<evidence type="ECO:0000256" key="1">
    <source>
        <dbReference type="SAM" id="MobiDB-lite"/>
    </source>
</evidence>
<protein>
    <submittedName>
        <fullName evidence="2">Uncharacterized protein</fullName>
    </submittedName>
</protein>
<feature type="region of interest" description="Disordered" evidence="1">
    <location>
        <begin position="78"/>
        <end position="143"/>
    </location>
</feature>
<proteinExistence type="predicted"/>
<dbReference type="GeneID" id="40309472"/>
<name>A0A2A9MLK7_BESBE</name>
<feature type="compositionally biased region" description="Basic and acidic residues" evidence="1">
    <location>
        <begin position="10"/>
        <end position="24"/>
    </location>
</feature>
<accession>A0A2A9MLK7</accession>
<evidence type="ECO:0000313" key="2">
    <source>
        <dbReference type="EMBL" id="PFH36350.1"/>
    </source>
</evidence>
<sequence length="211" mass="23781">MGMRKKAGKRERDALEDRGGEAKAVRRKSRKAASATGERPGCGGVADLPLLCLVAATACDRFRRYFLLTIFALPQRERHPTRHSAFGRASQRVPDKESAQDARESARRQGEREEGGDRRRREGPAESTRERKRGRVGKRGLSGASATLLNEKIAEKPKRMRRQRHRRIGLHDGGWRVKKDHRKRREGHVMDGCLCQVAEGTHACMGESSQH</sequence>
<gene>
    <name evidence="2" type="ORF">BESB_045420</name>
</gene>
<feature type="compositionally biased region" description="Basic and acidic residues" evidence="1">
    <location>
        <begin position="93"/>
        <end position="129"/>
    </location>
</feature>
<comment type="caution">
    <text evidence="2">The sequence shown here is derived from an EMBL/GenBank/DDBJ whole genome shotgun (WGS) entry which is preliminary data.</text>
</comment>
<dbReference type="RefSeq" id="XP_029220359.1">
    <property type="nucleotide sequence ID" value="XM_029362993.1"/>
</dbReference>
<feature type="region of interest" description="Disordered" evidence="1">
    <location>
        <begin position="1"/>
        <end position="40"/>
    </location>
</feature>
<dbReference type="EMBL" id="NWUJ01000003">
    <property type="protein sequence ID" value="PFH36350.1"/>
    <property type="molecule type" value="Genomic_DNA"/>
</dbReference>
<reference evidence="2 3" key="1">
    <citation type="submission" date="2017-09" db="EMBL/GenBank/DDBJ databases">
        <title>Genome sequencing of Besnoitia besnoiti strain Bb-Ger1.</title>
        <authorList>
            <person name="Schares G."/>
            <person name="Venepally P."/>
            <person name="Lorenzi H.A."/>
        </authorList>
    </citation>
    <scope>NUCLEOTIDE SEQUENCE [LARGE SCALE GENOMIC DNA]</scope>
    <source>
        <strain evidence="2 3">Bb-Ger1</strain>
    </source>
</reference>
<keyword evidence="3" id="KW-1185">Reference proteome</keyword>
<dbReference type="Proteomes" id="UP000224006">
    <property type="component" value="Chromosome III"/>
</dbReference>
<dbReference type="KEGG" id="bbes:BESB_045420"/>
<evidence type="ECO:0000313" key="3">
    <source>
        <dbReference type="Proteomes" id="UP000224006"/>
    </source>
</evidence>
<organism evidence="2 3">
    <name type="scientific">Besnoitia besnoiti</name>
    <name type="common">Apicomplexan protozoan</name>
    <dbReference type="NCBI Taxonomy" id="94643"/>
    <lineage>
        <taxon>Eukaryota</taxon>
        <taxon>Sar</taxon>
        <taxon>Alveolata</taxon>
        <taxon>Apicomplexa</taxon>
        <taxon>Conoidasida</taxon>
        <taxon>Coccidia</taxon>
        <taxon>Eucoccidiorida</taxon>
        <taxon>Eimeriorina</taxon>
        <taxon>Sarcocystidae</taxon>
        <taxon>Besnoitia</taxon>
    </lineage>
</organism>
<dbReference type="VEuPathDB" id="ToxoDB:BESB_045420"/>
<dbReference type="AlphaFoldDB" id="A0A2A9MLK7"/>